<gene>
    <name evidence="2" type="ORF">IAA06_00965</name>
</gene>
<dbReference type="AlphaFoldDB" id="A0A9D2LQ30"/>
<feature type="region of interest" description="Disordered" evidence="1">
    <location>
        <begin position="207"/>
        <end position="226"/>
    </location>
</feature>
<evidence type="ECO:0008006" key="4">
    <source>
        <dbReference type="Google" id="ProtNLM"/>
    </source>
</evidence>
<evidence type="ECO:0000313" key="3">
    <source>
        <dbReference type="Proteomes" id="UP000823842"/>
    </source>
</evidence>
<sequence>MKKLLTACIFTGLLFTLSGCGSLGSVLNRYVSNEDTSAQDTASESPRVYMDELQGRIQDFTGNELTLLSDKEEYTFDVSQATLECMNGVVSGDEVSVIYEGQLTGTDTSQIRALKVVDEFNKKNVLEDRTAHGEVIGLTPNTITIRSRAGKTATYPITGTEQYYQNGIKTGNWVYLHFKGKFPVSQEENPMVLDASHLKVLSISDIDPLKVPDPTPTPIPEENSSQAEQEQQFQAVLQDIQLNTLTLLPDGADASVSLDLSSLPVYFKGGAAPGSHVNVTYTGEFNGTTLEGITVIAVTGEDPEAQNERHITFTVSGTIVGSTADTATIETFDGALITCNTQSAENTSTGGLLLGSAIQVTFNPAQSKNSNIYTSIKIEDA</sequence>
<reference evidence="2" key="2">
    <citation type="submission" date="2021-04" db="EMBL/GenBank/DDBJ databases">
        <authorList>
            <person name="Gilroy R."/>
        </authorList>
    </citation>
    <scope>NUCLEOTIDE SEQUENCE</scope>
    <source>
        <strain evidence="2">ChiSjej1B19-5720</strain>
    </source>
</reference>
<protein>
    <recommendedName>
        <fullName evidence="4">DUF5666 domain-containing protein</fullName>
    </recommendedName>
</protein>
<dbReference type="Proteomes" id="UP000823842">
    <property type="component" value="Unassembled WGS sequence"/>
</dbReference>
<dbReference type="EMBL" id="DWYZ01000026">
    <property type="protein sequence ID" value="HJB27352.1"/>
    <property type="molecule type" value="Genomic_DNA"/>
</dbReference>
<accession>A0A9D2LQ30</accession>
<organism evidence="2 3">
    <name type="scientific">Candidatus Blautia faecavium</name>
    <dbReference type="NCBI Taxonomy" id="2838487"/>
    <lineage>
        <taxon>Bacteria</taxon>
        <taxon>Bacillati</taxon>
        <taxon>Bacillota</taxon>
        <taxon>Clostridia</taxon>
        <taxon>Lachnospirales</taxon>
        <taxon>Lachnospiraceae</taxon>
        <taxon>Blautia</taxon>
    </lineage>
</organism>
<reference evidence="2" key="1">
    <citation type="journal article" date="2021" name="PeerJ">
        <title>Extensive microbial diversity within the chicken gut microbiome revealed by metagenomics and culture.</title>
        <authorList>
            <person name="Gilroy R."/>
            <person name="Ravi A."/>
            <person name="Getino M."/>
            <person name="Pursley I."/>
            <person name="Horton D.L."/>
            <person name="Alikhan N.F."/>
            <person name="Baker D."/>
            <person name="Gharbi K."/>
            <person name="Hall N."/>
            <person name="Watson M."/>
            <person name="Adriaenssens E.M."/>
            <person name="Foster-Nyarko E."/>
            <person name="Jarju S."/>
            <person name="Secka A."/>
            <person name="Antonio M."/>
            <person name="Oren A."/>
            <person name="Chaudhuri R.R."/>
            <person name="La Ragione R."/>
            <person name="Hildebrand F."/>
            <person name="Pallen M.J."/>
        </authorList>
    </citation>
    <scope>NUCLEOTIDE SEQUENCE</scope>
    <source>
        <strain evidence="2">ChiSjej1B19-5720</strain>
    </source>
</reference>
<proteinExistence type="predicted"/>
<name>A0A9D2LQ30_9FIRM</name>
<evidence type="ECO:0000256" key="1">
    <source>
        <dbReference type="SAM" id="MobiDB-lite"/>
    </source>
</evidence>
<comment type="caution">
    <text evidence="2">The sequence shown here is derived from an EMBL/GenBank/DDBJ whole genome shotgun (WGS) entry which is preliminary data.</text>
</comment>
<dbReference type="PROSITE" id="PS51257">
    <property type="entry name" value="PROKAR_LIPOPROTEIN"/>
    <property type="match status" value="1"/>
</dbReference>
<evidence type="ECO:0000313" key="2">
    <source>
        <dbReference type="EMBL" id="HJB27352.1"/>
    </source>
</evidence>